<dbReference type="GeneID" id="92740232"/>
<reference evidence="1" key="1">
    <citation type="submission" date="2023-08" db="EMBL/GenBank/DDBJ databases">
        <title>Complete Genome Sequences of butyrate producing Anaerostipes hadrus strains BA1 and GIF7 isolated from the terminal ileum of a healthy lean male.</title>
        <authorList>
            <person name="Low A."/>
            <person name="Sheludchenko M."/>
            <person name="Cheng H.E."/>
            <person name="Koh X.Q."/>
            <person name="Lee J."/>
        </authorList>
    </citation>
    <scope>NUCLEOTIDE SEQUENCE</scope>
    <source>
        <strain evidence="1">BA1</strain>
    </source>
</reference>
<sequence length="82" mass="9674">MCQEQVEKALQRSGKRITQQRKILLDVILNGDWECCKEIYYEAVKRDSSIGMATVYRMMTTLEEIGVIERRCVFRVKDEVEL</sequence>
<accession>A0AAQ3JIZ9</accession>
<gene>
    <name evidence="1" type="ORF">RBI15_02465</name>
</gene>
<protein>
    <submittedName>
        <fullName evidence="1">Transcriptional repressor</fullName>
    </submittedName>
</protein>
<name>A0AAQ3JIZ9_ANAHA</name>
<dbReference type="InterPro" id="IPR002481">
    <property type="entry name" value="FUR"/>
</dbReference>
<dbReference type="Proteomes" id="UP001243496">
    <property type="component" value="Chromosome"/>
</dbReference>
<proteinExistence type="predicted"/>
<dbReference type="RefSeq" id="WP_216420426.1">
    <property type="nucleotide sequence ID" value="NZ_CP132968.1"/>
</dbReference>
<dbReference type="GO" id="GO:0003700">
    <property type="term" value="F:DNA-binding transcription factor activity"/>
    <property type="evidence" value="ECO:0007669"/>
    <property type="project" value="InterPro"/>
</dbReference>
<dbReference type="EMBL" id="CP132968">
    <property type="protein sequence ID" value="WMD16986.1"/>
    <property type="molecule type" value="Genomic_DNA"/>
</dbReference>
<dbReference type="Pfam" id="PF01475">
    <property type="entry name" value="FUR"/>
    <property type="match status" value="1"/>
</dbReference>
<dbReference type="AlphaFoldDB" id="A0AAQ3JIZ9"/>
<evidence type="ECO:0000313" key="2">
    <source>
        <dbReference type="Proteomes" id="UP001243496"/>
    </source>
</evidence>
<evidence type="ECO:0000313" key="1">
    <source>
        <dbReference type="EMBL" id="WMD16986.1"/>
    </source>
</evidence>
<organism evidence="1 2">
    <name type="scientific">Anaerostipes hadrus</name>
    <dbReference type="NCBI Taxonomy" id="649756"/>
    <lineage>
        <taxon>Bacteria</taxon>
        <taxon>Bacillati</taxon>
        <taxon>Bacillota</taxon>
        <taxon>Clostridia</taxon>
        <taxon>Lachnospirales</taxon>
        <taxon>Lachnospiraceae</taxon>
        <taxon>Anaerostipes</taxon>
    </lineage>
</organism>